<dbReference type="GO" id="GO:0005737">
    <property type="term" value="C:cytoplasm"/>
    <property type="evidence" value="ECO:0000318"/>
    <property type="project" value="GO_Central"/>
</dbReference>
<feature type="compositionally biased region" description="Pro residues" evidence="4">
    <location>
        <begin position="1"/>
        <end position="25"/>
    </location>
</feature>
<dbReference type="RefSeq" id="XP_021836947.2">
    <property type="nucleotide sequence ID" value="XM_021981255.2"/>
</dbReference>
<dbReference type="GO" id="GO:0003729">
    <property type="term" value="F:mRNA binding"/>
    <property type="evidence" value="ECO:0000318"/>
    <property type="project" value="GO_Central"/>
</dbReference>
<keyword evidence="1" id="KW-0677">Repeat</keyword>
<feature type="compositionally biased region" description="Basic and acidic residues" evidence="4">
    <location>
        <begin position="394"/>
        <end position="411"/>
    </location>
</feature>
<accession>A0A9R0HTW9</accession>
<evidence type="ECO:0000313" key="10">
    <source>
        <dbReference type="RefSeq" id="XP_056686458.1"/>
    </source>
</evidence>
<evidence type="ECO:0000259" key="5">
    <source>
        <dbReference type="PROSITE" id="PS50020"/>
    </source>
</evidence>
<dbReference type="GO" id="GO:1990904">
    <property type="term" value="C:ribonucleoprotein complex"/>
    <property type="evidence" value="ECO:0000318"/>
    <property type="project" value="GO_Central"/>
</dbReference>
<keyword evidence="7" id="KW-1185">Reference proteome</keyword>
<dbReference type="CDD" id="cd00201">
    <property type="entry name" value="WW"/>
    <property type="match status" value="1"/>
</dbReference>
<feature type="compositionally biased region" description="Polar residues" evidence="4">
    <location>
        <begin position="309"/>
        <end position="329"/>
    </location>
</feature>
<gene>
    <name evidence="8 9 10" type="primary">LOC110776705</name>
</gene>
<reference evidence="8 9" key="2">
    <citation type="submission" date="2025-05" db="UniProtKB">
        <authorList>
            <consortium name="RefSeq"/>
        </authorList>
    </citation>
    <scope>IDENTIFICATION</scope>
    <source>
        <tissue evidence="8 9">Leaf</tissue>
    </source>
</reference>
<sequence length="549" mass="60978">MESHGNPPPPFLPNPWDPPPPPLPPNFQWGNPGFSGEGFPQFSPFHPPSDHPFPPASGGFCQSKPHFMRKRKFDRADEGNFVKLYVAGIPRTATQDEIYCLFEEYGNVVEVVLLPDKWTGQKQEYCFVKYSLIEEADRAIAALHNQFTFPEAMIPIIVRYADGSKPRQGLERPVQHDSCLSKSGVHSLGLMQNDSTFPGPAVVGQTLHKLYVNGLNREASKQEVEEIFSSYGVVADIYLLRDDSKQNRGCGFVGFTQRHMAMAAINGLNGSYVMKGCDRVLAVRFAEPKKQKNGELRSNPNPVDMRGSNMPNSLHLGNTTTSMQVNSTGIQGGNFPTVRNNLECPVACETQKPLQQPISPSRFSQMSLQPSQPSKGSPQPAKQTDSQLQTPLHSDSDRRSKSSTDQQHDHQSPQPCRDTGSNSVILSSEPASCGLSRTDLSESPIDCDWSEHICPDGCKYYFNCVTFESRWEKPEEFSLYEQLLKSQEPHPSTLEDSSVEEDCQTRVIKDQKEPCGFGNPKLAMSCSVEHSHEQIQAETSALGEPAFVQ</sequence>
<dbReference type="InterPro" id="IPR036020">
    <property type="entry name" value="WW_dom_sf"/>
</dbReference>
<feature type="domain" description="RRM" evidence="6">
    <location>
        <begin position="208"/>
        <end position="288"/>
    </location>
</feature>
<organism evidence="7 8">
    <name type="scientific">Spinacia oleracea</name>
    <name type="common">Spinach</name>
    <dbReference type="NCBI Taxonomy" id="3562"/>
    <lineage>
        <taxon>Eukaryota</taxon>
        <taxon>Viridiplantae</taxon>
        <taxon>Streptophyta</taxon>
        <taxon>Embryophyta</taxon>
        <taxon>Tracheophyta</taxon>
        <taxon>Spermatophyta</taxon>
        <taxon>Magnoliopsida</taxon>
        <taxon>eudicotyledons</taxon>
        <taxon>Gunneridae</taxon>
        <taxon>Pentapetalae</taxon>
        <taxon>Caryophyllales</taxon>
        <taxon>Chenopodiaceae</taxon>
        <taxon>Chenopodioideae</taxon>
        <taxon>Anserineae</taxon>
        <taxon>Spinacia</taxon>
    </lineage>
</organism>
<evidence type="ECO:0000313" key="8">
    <source>
        <dbReference type="RefSeq" id="XP_021836947.2"/>
    </source>
</evidence>
<evidence type="ECO:0000256" key="4">
    <source>
        <dbReference type="SAM" id="MobiDB-lite"/>
    </source>
</evidence>
<proteinExistence type="predicted"/>
<reference evidence="7" key="1">
    <citation type="journal article" date="2021" name="Nat. Commun.">
        <title>Genomic analyses provide insights into spinach domestication and the genetic basis of agronomic traits.</title>
        <authorList>
            <person name="Cai X."/>
            <person name="Sun X."/>
            <person name="Xu C."/>
            <person name="Sun H."/>
            <person name="Wang X."/>
            <person name="Ge C."/>
            <person name="Zhang Z."/>
            <person name="Wang Q."/>
            <person name="Fei Z."/>
            <person name="Jiao C."/>
            <person name="Wang Q."/>
        </authorList>
    </citation>
    <scope>NUCLEOTIDE SEQUENCE [LARGE SCALE GENOMIC DNA]</scope>
    <source>
        <strain evidence="7">cv. Varoflay</strain>
    </source>
</reference>
<evidence type="ECO:0000256" key="1">
    <source>
        <dbReference type="ARBA" id="ARBA00022737"/>
    </source>
</evidence>
<dbReference type="AlphaFoldDB" id="A0A9R0HTW9"/>
<feature type="region of interest" description="Disordered" evidence="4">
    <location>
        <begin position="1"/>
        <end position="48"/>
    </location>
</feature>
<evidence type="ECO:0000256" key="2">
    <source>
        <dbReference type="ARBA" id="ARBA00022884"/>
    </source>
</evidence>
<dbReference type="InterPro" id="IPR000504">
    <property type="entry name" value="RRM_dom"/>
</dbReference>
<dbReference type="Pfam" id="PF00076">
    <property type="entry name" value="RRM_1"/>
    <property type="match status" value="2"/>
</dbReference>
<dbReference type="InterPro" id="IPR012677">
    <property type="entry name" value="Nucleotide-bd_a/b_plait_sf"/>
</dbReference>
<feature type="compositionally biased region" description="Low complexity" evidence="4">
    <location>
        <begin position="367"/>
        <end position="383"/>
    </location>
</feature>
<dbReference type="Gene3D" id="2.20.70.10">
    <property type="match status" value="1"/>
</dbReference>
<evidence type="ECO:0000313" key="7">
    <source>
        <dbReference type="Proteomes" id="UP000813463"/>
    </source>
</evidence>
<dbReference type="InterPro" id="IPR035979">
    <property type="entry name" value="RBD_domain_sf"/>
</dbReference>
<evidence type="ECO:0000256" key="3">
    <source>
        <dbReference type="PROSITE-ProRule" id="PRU00176"/>
    </source>
</evidence>
<dbReference type="SUPFAM" id="SSF51045">
    <property type="entry name" value="WW domain"/>
    <property type="match status" value="1"/>
</dbReference>
<dbReference type="RefSeq" id="XP_056686458.1">
    <property type="nucleotide sequence ID" value="XM_056830480.1"/>
</dbReference>
<dbReference type="RefSeq" id="XP_021836952.2">
    <property type="nucleotide sequence ID" value="XM_021981260.2"/>
</dbReference>
<dbReference type="PROSITE" id="PS01159">
    <property type="entry name" value="WW_DOMAIN_1"/>
    <property type="match status" value="1"/>
</dbReference>
<dbReference type="PANTHER" id="PTHR24012">
    <property type="entry name" value="RNA BINDING PROTEIN"/>
    <property type="match status" value="1"/>
</dbReference>
<dbReference type="Proteomes" id="UP000813463">
    <property type="component" value="Chromosome 5"/>
</dbReference>
<keyword evidence="2 3" id="KW-0694">RNA-binding</keyword>
<name>A0A9R0HTW9_SPIOL</name>
<dbReference type="SMART" id="SM00360">
    <property type="entry name" value="RRM"/>
    <property type="match status" value="2"/>
</dbReference>
<evidence type="ECO:0000259" key="6">
    <source>
        <dbReference type="PROSITE" id="PS50102"/>
    </source>
</evidence>
<feature type="compositionally biased region" description="Polar residues" evidence="4">
    <location>
        <begin position="384"/>
        <end position="393"/>
    </location>
</feature>
<dbReference type="Pfam" id="PF00397">
    <property type="entry name" value="WW"/>
    <property type="match status" value="1"/>
</dbReference>
<protein>
    <submittedName>
        <fullName evidence="8 9">Flowering time control protein FCA isoform X1</fullName>
    </submittedName>
</protein>
<feature type="domain" description="RRM" evidence="6">
    <location>
        <begin position="82"/>
        <end position="163"/>
    </location>
</feature>
<dbReference type="InterPro" id="IPR001202">
    <property type="entry name" value="WW_dom"/>
</dbReference>
<feature type="region of interest" description="Disordered" evidence="4">
    <location>
        <begin position="291"/>
        <end position="334"/>
    </location>
</feature>
<feature type="region of interest" description="Disordered" evidence="4">
    <location>
        <begin position="356"/>
        <end position="423"/>
    </location>
</feature>
<feature type="domain" description="WW" evidence="5">
    <location>
        <begin position="443"/>
        <end position="476"/>
    </location>
</feature>
<dbReference type="SMART" id="SM00456">
    <property type="entry name" value="WW"/>
    <property type="match status" value="1"/>
</dbReference>
<evidence type="ECO:0000313" key="9">
    <source>
        <dbReference type="RefSeq" id="XP_021836952.2"/>
    </source>
</evidence>
<dbReference type="PROSITE" id="PS50102">
    <property type="entry name" value="RRM"/>
    <property type="match status" value="2"/>
</dbReference>
<dbReference type="GO" id="GO:0005634">
    <property type="term" value="C:nucleus"/>
    <property type="evidence" value="ECO:0000318"/>
    <property type="project" value="GO_Central"/>
</dbReference>
<feature type="compositionally biased region" description="Polar residues" evidence="4">
    <location>
        <begin position="356"/>
        <end position="366"/>
    </location>
</feature>
<dbReference type="SUPFAM" id="SSF54928">
    <property type="entry name" value="RNA-binding domain, RBD"/>
    <property type="match status" value="2"/>
</dbReference>
<dbReference type="PROSITE" id="PS50020">
    <property type="entry name" value="WW_DOMAIN_2"/>
    <property type="match status" value="1"/>
</dbReference>
<dbReference type="GeneID" id="110776705"/>
<dbReference type="Gene3D" id="3.30.70.330">
    <property type="match status" value="2"/>
</dbReference>
<dbReference type="KEGG" id="soe:110776705"/>